<evidence type="ECO:0000313" key="3">
    <source>
        <dbReference type="Proteomes" id="UP001597231"/>
    </source>
</evidence>
<gene>
    <name evidence="2" type="ORF">ACFQ38_05755</name>
</gene>
<dbReference type="Pfam" id="PF00144">
    <property type="entry name" value="Beta-lactamase"/>
    <property type="match status" value="1"/>
</dbReference>
<dbReference type="EMBL" id="JBHTLT010000027">
    <property type="protein sequence ID" value="MFD1204616.1"/>
    <property type="molecule type" value="Genomic_DNA"/>
</dbReference>
<accession>A0ABW3TV11</accession>
<dbReference type="PANTHER" id="PTHR46825:SF9">
    <property type="entry name" value="BETA-LACTAMASE-RELATED DOMAIN-CONTAINING PROTEIN"/>
    <property type="match status" value="1"/>
</dbReference>
<dbReference type="SUPFAM" id="SSF56601">
    <property type="entry name" value="beta-lactamase/transpeptidase-like"/>
    <property type="match status" value="1"/>
</dbReference>
<reference evidence="3" key="1">
    <citation type="journal article" date="2019" name="Int. J. Syst. Evol. Microbiol.">
        <title>The Global Catalogue of Microorganisms (GCM) 10K type strain sequencing project: providing services to taxonomists for standard genome sequencing and annotation.</title>
        <authorList>
            <consortium name="The Broad Institute Genomics Platform"/>
            <consortium name="The Broad Institute Genome Sequencing Center for Infectious Disease"/>
            <person name="Wu L."/>
            <person name="Ma J."/>
        </authorList>
    </citation>
    <scope>NUCLEOTIDE SEQUENCE [LARGE SCALE GENOMIC DNA]</scope>
    <source>
        <strain evidence="3">CCUG 53915</strain>
    </source>
</reference>
<organism evidence="2 3">
    <name type="scientific">Sporosarcina contaminans</name>
    <dbReference type="NCBI Taxonomy" id="633403"/>
    <lineage>
        <taxon>Bacteria</taxon>
        <taxon>Bacillati</taxon>
        <taxon>Bacillota</taxon>
        <taxon>Bacilli</taxon>
        <taxon>Bacillales</taxon>
        <taxon>Caryophanaceae</taxon>
        <taxon>Sporosarcina</taxon>
    </lineage>
</organism>
<dbReference type="InterPro" id="IPR050491">
    <property type="entry name" value="AmpC-like"/>
</dbReference>
<dbReference type="Gene3D" id="3.40.710.10">
    <property type="entry name" value="DD-peptidase/beta-lactamase superfamily"/>
    <property type="match status" value="1"/>
</dbReference>
<keyword evidence="2" id="KW-0378">Hydrolase</keyword>
<evidence type="ECO:0000313" key="2">
    <source>
        <dbReference type="EMBL" id="MFD1204616.1"/>
    </source>
</evidence>
<protein>
    <submittedName>
        <fullName evidence="2">Serine hydrolase domain-containing protein</fullName>
        <ecNumber evidence="2">3.-.-.-</ecNumber>
    </submittedName>
</protein>
<name>A0ABW3TV11_9BACL</name>
<dbReference type="PANTHER" id="PTHR46825">
    <property type="entry name" value="D-ALANYL-D-ALANINE-CARBOXYPEPTIDASE/ENDOPEPTIDASE AMPH"/>
    <property type="match status" value="1"/>
</dbReference>
<dbReference type="RefSeq" id="WP_381480020.1">
    <property type="nucleotide sequence ID" value="NZ_JBHTLT010000027.1"/>
</dbReference>
<evidence type="ECO:0000259" key="1">
    <source>
        <dbReference type="Pfam" id="PF00144"/>
    </source>
</evidence>
<dbReference type="InterPro" id="IPR012338">
    <property type="entry name" value="Beta-lactam/transpept-like"/>
</dbReference>
<dbReference type="Proteomes" id="UP001597231">
    <property type="component" value="Unassembled WGS sequence"/>
</dbReference>
<feature type="domain" description="Beta-lactamase-related" evidence="1">
    <location>
        <begin position="24"/>
        <end position="92"/>
    </location>
</feature>
<comment type="caution">
    <text evidence="2">The sequence shown here is derived from an EMBL/GenBank/DDBJ whole genome shotgun (WGS) entry which is preliminary data.</text>
</comment>
<proteinExistence type="predicted"/>
<keyword evidence="3" id="KW-1185">Reference proteome</keyword>
<dbReference type="EC" id="3.-.-.-" evidence="2"/>
<dbReference type="GO" id="GO:0016787">
    <property type="term" value="F:hydrolase activity"/>
    <property type="evidence" value="ECO:0007669"/>
    <property type="project" value="UniProtKB-KW"/>
</dbReference>
<dbReference type="InterPro" id="IPR001466">
    <property type="entry name" value="Beta-lactam-related"/>
</dbReference>
<sequence>MQAIQSKLQTYINEYLKLWDFYGVIQVIQKGEVLFEKAYGYASIEFGIKNDLNSRFSIASLSKQFTAFAIMLLCDKKMIDIDQPANVYLPADLKMIFLLAITEWSILEMLYSKSILIKSRQR</sequence>